<protein>
    <recommendedName>
        <fullName evidence="4">DUF2975 domain-containing protein</fullName>
    </recommendedName>
</protein>
<feature type="transmembrane region" description="Helical" evidence="1">
    <location>
        <begin position="96"/>
        <end position="114"/>
    </location>
</feature>
<comment type="caution">
    <text evidence="2">The sequence shown here is derived from an EMBL/GenBank/DDBJ whole genome shotgun (WGS) entry which is preliminary data.</text>
</comment>
<sequence>MKTKVILKSLLDIMLFIAAATLLEAIFKIFSVFIDGFPNFLIDKEVLANNPIKLKSLVVLNLLNQVLFFSSILFLRKIAKIYRDQKSVYQLKILGYLKISGWCLFFFSGLEIIIRGLEIYINPDTFQLAGITSTQKSALLAVLAILMIRLSKIFKKTVEEKKENEFTI</sequence>
<reference evidence="3" key="1">
    <citation type="journal article" date="2019" name="Int. J. Syst. Evol. Microbiol.">
        <title>The Global Catalogue of Microorganisms (GCM) 10K type strain sequencing project: providing services to taxonomists for standard genome sequencing and annotation.</title>
        <authorList>
            <consortium name="The Broad Institute Genomics Platform"/>
            <consortium name="The Broad Institute Genome Sequencing Center for Infectious Disease"/>
            <person name="Wu L."/>
            <person name="Ma J."/>
        </authorList>
    </citation>
    <scope>NUCLEOTIDE SEQUENCE [LARGE SCALE GENOMIC DNA]</scope>
    <source>
        <strain evidence="3">CGMCC 1.12931</strain>
    </source>
</reference>
<keyword evidence="3" id="KW-1185">Reference proteome</keyword>
<keyword evidence="1" id="KW-0472">Membrane</keyword>
<keyword evidence="1" id="KW-0812">Transmembrane</keyword>
<feature type="transmembrane region" description="Helical" evidence="1">
    <location>
        <begin position="126"/>
        <end position="148"/>
    </location>
</feature>
<evidence type="ECO:0008006" key="4">
    <source>
        <dbReference type="Google" id="ProtNLM"/>
    </source>
</evidence>
<name>A0ABQ1SI68_9FLAO</name>
<feature type="transmembrane region" description="Helical" evidence="1">
    <location>
        <begin position="54"/>
        <end position="75"/>
    </location>
</feature>
<proteinExistence type="predicted"/>
<evidence type="ECO:0000256" key="1">
    <source>
        <dbReference type="SAM" id="Phobius"/>
    </source>
</evidence>
<organism evidence="2 3">
    <name type="scientific">Psychroflexus planctonicus</name>
    <dbReference type="NCBI Taxonomy" id="1526575"/>
    <lineage>
        <taxon>Bacteria</taxon>
        <taxon>Pseudomonadati</taxon>
        <taxon>Bacteroidota</taxon>
        <taxon>Flavobacteriia</taxon>
        <taxon>Flavobacteriales</taxon>
        <taxon>Flavobacteriaceae</taxon>
        <taxon>Psychroflexus</taxon>
    </lineage>
</organism>
<evidence type="ECO:0000313" key="3">
    <source>
        <dbReference type="Proteomes" id="UP000599179"/>
    </source>
</evidence>
<accession>A0ABQ1SI68</accession>
<dbReference type="Proteomes" id="UP000599179">
    <property type="component" value="Unassembled WGS sequence"/>
</dbReference>
<evidence type="ECO:0000313" key="2">
    <source>
        <dbReference type="EMBL" id="GGE37939.1"/>
    </source>
</evidence>
<feature type="transmembrane region" description="Helical" evidence="1">
    <location>
        <begin position="12"/>
        <end position="34"/>
    </location>
</feature>
<gene>
    <name evidence="2" type="ORF">GCM10010832_17750</name>
</gene>
<dbReference type="EMBL" id="BMGM01000007">
    <property type="protein sequence ID" value="GGE37939.1"/>
    <property type="molecule type" value="Genomic_DNA"/>
</dbReference>
<dbReference type="RefSeq" id="WP_188458756.1">
    <property type="nucleotide sequence ID" value="NZ_BMGM01000007.1"/>
</dbReference>
<keyword evidence="1" id="KW-1133">Transmembrane helix</keyword>